<dbReference type="AlphaFoldDB" id="A0A1V9FZI1"/>
<evidence type="ECO:0000259" key="3">
    <source>
        <dbReference type="Pfam" id="PF16344"/>
    </source>
</evidence>
<dbReference type="GO" id="GO:0016989">
    <property type="term" value="F:sigma factor antagonist activity"/>
    <property type="evidence" value="ECO:0007669"/>
    <property type="project" value="TreeGrafter"/>
</dbReference>
<comment type="caution">
    <text evidence="4">The sequence shown here is derived from an EMBL/GenBank/DDBJ whole genome shotgun (WGS) entry which is preliminary data.</text>
</comment>
<dbReference type="RefSeq" id="WP_081147400.1">
    <property type="nucleotide sequence ID" value="NZ_LVYD01000044.1"/>
</dbReference>
<evidence type="ECO:0000313" key="4">
    <source>
        <dbReference type="EMBL" id="OQP63740.1"/>
    </source>
</evidence>
<dbReference type="InterPro" id="IPR032508">
    <property type="entry name" value="FecR_C"/>
</dbReference>
<evidence type="ECO:0000256" key="1">
    <source>
        <dbReference type="SAM" id="Phobius"/>
    </source>
</evidence>
<dbReference type="InterPro" id="IPR012373">
    <property type="entry name" value="Ferrdict_sens_TM"/>
</dbReference>
<dbReference type="Proteomes" id="UP000192796">
    <property type="component" value="Unassembled WGS sequence"/>
</dbReference>
<dbReference type="Gene3D" id="2.60.120.1440">
    <property type="match status" value="1"/>
</dbReference>
<evidence type="ECO:0008006" key="6">
    <source>
        <dbReference type="Google" id="ProtNLM"/>
    </source>
</evidence>
<keyword evidence="5" id="KW-1185">Reference proteome</keyword>
<dbReference type="PANTHER" id="PTHR30273">
    <property type="entry name" value="PERIPLASMIC SIGNAL SENSOR AND SIGMA FACTOR ACTIVATOR FECR-RELATED"/>
    <property type="match status" value="1"/>
</dbReference>
<proteinExistence type="predicted"/>
<gene>
    <name evidence="4" type="ORF">A3860_22635</name>
</gene>
<dbReference type="InterPro" id="IPR006860">
    <property type="entry name" value="FecR"/>
</dbReference>
<feature type="transmembrane region" description="Helical" evidence="1">
    <location>
        <begin position="89"/>
        <end position="109"/>
    </location>
</feature>
<dbReference type="STRING" id="1703345.A3860_22635"/>
<dbReference type="EMBL" id="LVYD01000044">
    <property type="protein sequence ID" value="OQP63740.1"/>
    <property type="molecule type" value="Genomic_DNA"/>
</dbReference>
<dbReference type="OrthoDB" id="629393at2"/>
<sequence length="416" mass="46240">MHQERIQHLLQLYAANQASREEVEELFAWLKKQEGEDALKKFIFDEADKDVHNTRLPQSDWDRIWQSVESGARANTPAKIVRPYWLSRGLRMTAAALVLIMAGCAWFYFSRSRSTSAPVVSAVTIKKDISPGGNKALLTLGDGTTIVLDTVQTGLLALQGQTRILKQNTGQLIYNARSASEQKAGEVLYNTVTTPHGGQFQLVLPDGTKVWLNAGSSLCFPATFSTPARKVQLTGEAYFEVAHARLKGVKRPFIVSVLPAKDAAPRAQIEVLGTHFNVNAYDDEEAIRTTLLEGSVKVSKDAASVIIKPGQQVSISHSSQISHPIPVKTEGVIAWKNGYFRFKETGLRELMRQVERWYNVEVEYKTDRTDQHYTGVVSRSQNISALLKTLELTGTVHFQIDNHMAKGKQGKIIVLP</sequence>
<accession>A0A1V9FZI1</accession>
<dbReference type="Gene3D" id="3.55.50.30">
    <property type="match status" value="1"/>
</dbReference>
<keyword evidence="1" id="KW-1133">Transmembrane helix</keyword>
<keyword evidence="1" id="KW-0472">Membrane</keyword>
<dbReference type="Pfam" id="PF04773">
    <property type="entry name" value="FecR"/>
    <property type="match status" value="1"/>
</dbReference>
<dbReference type="PANTHER" id="PTHR30273:SF2">
    <property type="entry name" value="PROTEIN FECR"/>
    <property type="match status" value="1"/>
</dbReference>
<dbReference type="Pfam" id="PF16344">
    <property type="entry name" value="FecR_C"/>
    <property type="match status" value="1"/>
</dbReference>
<keyword evidence="1" id="KW-0812">Transmembrane</keyword>
<organism evidence="4 5">
    <name type="scientific">Niastella vici</name>
    <dbReference type="NCBI Taxonomy" id="1703345"/>
    <lineage>
        <taxon>Bacteria</taxon>
        <taxon>Pseudomonadati</taxon>
        <taxon>Bacteroidota</taxon>
        <taxon>Chitinophagia</taxon>
        <taxon>Chitinophagales</taxon>
        <taxon>Chitinophagaceae</taxon>
        <taxon>Niastella</taxon>
    </lineage>
</organism>
<name>A0A1V9FZI1_9BACT</name>
<feature type="domain" description="FecR protein" evidence="2">
    <location>
        <begin position="191"/>
        <end position="297"/>
    </location>
</feature>
<reference evidence="4 5" key="1">
    <citation type="submission" date="2016-03" db="EMBL/GenBank/DDBJ databases">
        <title>Niastella vici sp. nov., isolated from farmland soil.</title>
        <authorList>
            <person name="Chen L."/>
            <person name="Wang D."/>
            <person name="Yang S."/>
            <person name="Wang G."/>
        </authorList>
    </citation>
    <scope>NUCLEOTIDE SEQUENCE [LARGE SCALE GENOMIC DNA]</scope>
    <source>
        <strain evidence="4 5">DJ57</strain>
    </source>
</reference>
<evidence type="ECO:0000313" key="5">
    <source>
        <dbReference type="Proteomes" id="UP000192796"/>
    </source>
</evidence>
<evidence type="ECO:0000259" key="2">
    <source>
        <dbReference type="Pfam" id="PF04773"/>
    </source>
</evidence>
<feature type="domain" description="Protein FecR C-terminal" evidence="3">
    <location>
        <begin position="339"/>
        <end position="402"/>
    </location>
</feature>
<protein>
    <recommendedName>
        <fullName evidence="6">FecR family protein</fullName>
    </recommendedName>
</protein>